<dbReference type="InterPro" id="IPR047246">
    <property type="entry name" value="ThrRS_anticodon"/>
</dbReference>
<evidence type="ECO:0000256" key="8">
    <source>
        <dbReference type="ARBA" id="ARBA00022840"/>
    </source>
</evidence>
<comment type="caution">
    <text evidence="13">Lacks conserved residue(s) required for the propagation of feature annotation.</text>
</comment>
<feature type="binding site" evidence="13">
    <location>
        <position position="327"/>
    </location>
    <ligand>
        <name>Zn(2+)</name>
        <dbReference type="ChEBI" id="CHEBI:29105"/>
        <note>catalytic</note>
    </ligand>
</feature>
<accession>A0A1J4U3J8</accession>
<evidence type="ECO:0000256" key="6">
    <source>
        <dbReference type="ARBA" id="ARBA00022741"/>
    </source>
</evidence>
<comment type="cofactor">
    <cofactor evidence="13">
        <name>Zn(2+)</name>
        <dbReference type="ChEBI" id="CHEBI:29105"/>
    </cofactor>
    <text evidence="13">Binds 1 zinc ion per subunit.</text>
</comment>
<comment type="caution">
    <text evidence="15">The sequence shown here is derived from an EMBL/GenBank/DDBJ whole genome shotgun (WGS) entry which is preliminary data.</text>
</comment>
<keyword evidence="6 13" id="KW-0547">Nucleotide-binding</keyword>
<evidence type="ECO:0000256" key="2">
    <source>
        <dbReference type="ARBA" id="ARBA00022490"/>
    </source>
</evidence>
<dbReference type="InterPro" id="IPR045864">
    <property type="entry name" value="aa-tRNA-synth_II/BPL/LPL"/>
</dbReference>
<dbReference type="NCBIfam" id="TIGR00418">
    <property type="entry name" value="thrS"/>
    <property type="match status" value="1"/>
</dbReference>
<dbReference type="GO" id="GO:0005737">
    <property type="term" value="C:cytoplasm"/>
    <property type="evidence" value="ECO:0007669"/>
    <property type="project" value="UniProtKB-SubCell"/>
</dbReference>
<evidence type="ECO:0000256" key="4">
    <source>
        <dbReference type="ARBA" id="ARBA00022598"/>
    </source>
</evidence>
<dbReference type="HAMAP" id="MF_00184">
    <property type="entry name" value="Thr_tRNA_synth"/>
    <property type="match status" value="1"/>
</dbReference>
<dbReference type="InterPro" id="IPR012947">
    <property type="entry name" value="tRNA_SAD"/>
</dbReference>
<keyword evidence="2 13" id="KW-0963">Cytoplasm</keyword>
<dbReference type="Gene3D" id="3.30.54.20">
    <property type="match status" value="1"/>
</dbReference>
<evidence type="ECO:0000313" key="15">
    <source>
        <dbReference type="EMBL" id="OIO16855.1"/>
    </source>
</evidence>
<dbReference type="PANTHER" id="PTHR11451">
    <property type="entry name" value="THREONINE-TRNA LIGASE"/>
    <property type="match status" value="1"/>
</dbReference>
<dbReference type="CDD" id="cd00860">
    <property type="entry name" value="ThrRS_anticodon"/>
    <property type="match status" value="1"/>
</dbReference>
<dbReference type="SUPFAM" id="SSF55681">
    <property type="entry name" value="Class II aaRS and biotin synthetases"/>
    <property type="match status" value="1"/>
</dbReference>
<evidence type="ECO:0000313" key="16">
    <source>
        <dbReference type="Proteomes" id="UP000182465"/>
    </source>
</evidence>
<evidence type="ECO:0000256" key="1">
    <source>
        <dbReference type="ARBA" id="ARBA00008226"/>
    </source>
</evidence>
<proteinExistence type="inferred from homology"/>
<dbReference type="PANTHER" id="PTHR11451:SF44">
    <property type="entry name" value="THREONINE--TRNA LIGASE, CHLOROPLASTIC_MITOCHONDRIAL 2"/>
    <property type="match status" value="1"/>
</dbReference>
<dbReference type="FunFam" id="3.30.930.10:FF:000002">
    <property type="entry name" value="Threonine--tRNA ligase"/>
    <property type="match status" value="1"/>
</dbReference>
<evidence type="ECO:0000256" key="10">
    <source>
        <dbReference type="ARBA" id="ARBA00022917"/>
    </source>
</evidence>
<dbReference type="GO" id="GO:0006435">
    <property type="term" value="P:threonyl-tRNA aminoacylation"/>
    <property type="evidence" value="ECO:0007669"/>
    <property type="project" value="UniProtKB-UniRule"/>
</dbReference>
<dbReference type="Proteomes" id="UP000182465">
    <property type="component" value="Unassembled WGS sequence"/>
</dbReference>
<dbReference type="InterPro" id="IPR036621">
    <property type="entry name" value="Anticodon-bd_dom_sf"/>
</dbReference>
<evidence type="ECO:0000259" key="14">
    <source>
        <dbReference type="PROSITE" id="PS50862"/>
    </source>
</evidence>
<dbReference type="Pfam" id="PF03129">
    <property type="entry name" value="HGTP_anticodon"/>
    <property type="match status" value="1"/>
</dbReference>
<feature type="binding site" evidence="13">
    <location>
        <position position="276"/>
    </location>
    <ligand>
        <name>Zn(2+)</name>
        <dbReference type="ChEBI" id="CHEBI:29105"/>
        <note>catalytic</note>
    </ligand>
</feature>
<dbReference type="Gene3D" id="3.30.930.10">
    <property type="entry name" value="Bira Bifunctional Protein, Domain 2"/>
    <property type="match status" value="1"/>
</dbReference>
<dbReference type="FunFam" id="3.40.50.800:FF:000001">
    <property type="entry name" value="Threonine--tRNA ligase"/>
    <property type="match status" value="1"/>
</dbReference>
<evidence type="ECO:0000256" key="12">
    <source>
        <dbReference type="ARBA" id="ARBA00049515"/>
    </source>
</evidence>
<dbReference type="InterPro" id="IPR006195">
    <property type="entry name" value="aa-tRNA-synth_II"/>
</dbReference>
<evidence type="ECO:0000256" key="9">
    <source>
        <dbReference type="ARBA" id="ARBA00022884"/>
    </source>
</evidence>
<evidence type="ECO:0000256" key="7">
    <source>
        <dbReference type="ARBA" id="ARBA00022833"/>
    </source>
</evidence>
<keyword evidence="3 13" id="KW-0820">tRNA-binding</keyword>
<evidence type="ECO:0000256" key="3">
    <source>
        <dbReference type="ARBA" id="ARBA00022555"/>
    </source>
</evidence>
<comment type="subcellular location">
    <subcellularLocation>
        <location evidence="13">Cytoplasm</location>
    </subcellularLocation>
</comment>
<evidence type="ECO:0000256" key="5">
    <source>
        <dbReference type="ARBA" id="ARBA00022723"/>
    </source>
</evidence>
<dbReference type="InterPro" id="IPR033728">
    <property type="entry name" value="ThrRS_core"/>
</dbReference>
<dbReference type="InterPro" id="IPR002320">
    <property type="entry name" value="Thr-tRNA-ligase_IIa"/>
</dbReference>
<comment type="subunit">
    <text evidence="13">Homodimer.</text>
</comment>
<dbReference type="InterPro" id="IPR018163">
    <property type="entry name" value="Thr/Ala-tRNA-synth_IIc_edit"/>
</dbReference>
<dbReference type="SMART" id="SM00863">
    <property type="entry name" value="tRNA_SAD"/>
    <property type="match status" value="1"/>
</dbReference>
<dbReference type="Pfam" id="PF00587">
    <property type="entry name" value="tRNA-synt_2b"/>
    <property type="match status" value="1"/>
</dbReference>
<organism evidence="15 16">
    <name type="scientific">Candidatus Kuenenbacteria bacterium CG1_02_38_13</name>
    <dbReference type="NCBI Taxonomy" id="1805235"/>
    <lineage>
        <taxon>Bacteria</taxon>
        <taxon>Candidatus Kueneniibacteriota</taxon>
    </lineage>
</organism>
<dbReference type="GO" id="GO:0000049">
    <property type="term" value="F:tRNA binding"/>
    <property type="evidence" value="ECO:0007669"/>
    <property type="project" value="UniProtKB-KW"/>
</dbReference>
<dbReference type="GO" id="GO:0004829">
    <property type="term" value="F:threonine-tRNA ligase activity"/>
    <property type="evidence" value="ECO:0007669"/>
    <property type="project" value="UniProtKB-UniRule"/>
</dbReference>
<dbReference type="Gene3D" id="3.40.50.800">
    <property type="entry name" value="Anticodon-binding domain"/>
    <property type="match status" value="1"/>
</dbReference>
<dbReference type="EMBL" id="MNVB01000050">
    <property type="protein sequence ID" value="OIO16855.1"/>
    <property type="molecule type" value="Genomic_DNA"/>
</dbReference>
<dbReference type="Gene3D" id="3.30.980.10">
    <property type="entry name" value="Threonyl-trna Synthetase, Chain A, domain 2"/>
    <property type="match status" value="1"/>
</dbReference>
<gene>
    <name evidence="13" type="primary">thrS</name>
    <name evidence="15" type="ORF">AUJ29_02240</name>
</gene>
<comment type="catalytic activity">
    <reaction evidence="12 13">
        <text>tRNA(Thr) + L-threonine + ATP = L-threonyl-tRNA(Thr) + AMP + diphosphate + H(+)</text>
        <dbReference type="Rhea" id="RHEA:24624"/>
        <dbReference type="Rhea" id="RHEA-COMP:9670"/>
        <dbReference type="Rhea" id="RHEA-COMP:9704"/>
        <dbReference type="ChEBI" id="CHEBI:15378"/>
        <dbReference type="ChEBI" id="CHEBI:30616"/>
        <dbReference type="ChEBI" id="CHEBI:33019"/>
        <dbReference type="ChEBI" id="CHEBI:57926"/>
        <dbReference type="ChEBI" id="CHEBI:78442"/>
        <dbReference type="ChEBI" id="CHEBI:78534"/>
        <dbReference type="ChEBI" id="CHEBI:456215"/>
        <dbReference type="EC" id="6.1.1.3"/>
    </reaction>
</comment>
<keyword evidence="5 13" id="KW-0479">Metal-binding</keyword>
<feature type="binding site" evidence="13">
    <location>
        <position position="459"/>
    </location>
    <ligand>
        <name>Zn(2+)</name>
        <dbReference type="ChEBI" id="CHEBI:29105"/>
        <note>catalytic</note>
    </ligand>
</feature>
<dbReference type="EC" id="6.1.1.3" evidence="13"/>
<reference evidence="15 16" key="1">
    <citation type="journal article" date="2016" name="Environ. Microbiol.">
        <title>Genomic resolution of a cold subsurface aquifer community provides metabolic insights for novel microbes adapted to high CO concentrations.</title>
        <authorList>
            <person name="Probst A.J."/>
            <person name="Castelle C.J."/>
            <person name="Singh A."/>
            <person name="Brown C.T."/>
            <person name="Anantharaman K."/>
            <person name="Sharon I."/>
            <person name="Hug L.A."/>
            <person name="Burstein D."/>
            <person name="Emerson J.B."/>
            <person name="Thomas B.C."/>
            <person name="Banfield J.F."/>
        </authorList>
    </citation>
    <scope>NUCLEOTIDE SEQUENCE [LARGE SCALE GENOMIC DNA]</scope>
    <source>
        <strain evidence="15">CG1_02_38_13</strain>
    </source>
</reference>
<keyword evidence="11 13" id="KW-0030">Aminoacyl-tRNA synthetase</keyword>
<protein>
    <recommendedName>
        <fullName evidence="13">Threonine--tRNA ligase</fullName>
        <ecNumber evidence="13">6.1.1.3</ecNumber>
    </recommendedName>
    <alternativeName>
        <fullName evidence="13">Threonyl-tRNA synthetase</fullName>
        <shortName evidence="13">ThrRS</shortName>
    </alternativeName>
</protein>
<dbReference type="InterPro" id="IPR002314">
    <property type="entry name" value="aa-tRNA-synt_IIb"/>
</dbReference>
<comment type="similarity">
    <text evidence="1 13">Belongs to the class-II aminoacyl-tRNA synthetase family.</text>
</comment>
<dbReference type="GO" id="GO:0005524">
    <property type="term" value="F:ATP binding"/>
    <property type="evidence" value="ECO:0007669"/>
    <property type="project" value="UniProtKB-UniRule"/>
</dbReference>
<keyword evidence="7 13" id="KW-0862">Zinc</keyword>
<keyword evidence="4 13" id="KW-0436">Ligase</keyword>
<dbReference type="FunFam" id="3.30.980.10:FF:000005">
    <property type="entry name" value="Threonyl-tRNA synthetase, mitochondrial"/>
    <property type="match status" value="1"/>
</dbReference>
<dbReference type="AlphaFoldDB" id="A0A1J4U3J8"/>
<dbReference type="PROSITE" id="PS50862">
    <property type="entry name" value="AA_TRNA_LIGASE_II"/>
    <property type="match status" value="1"/>
</dbReference>
<dbReference type="SUPFAM" id="SSF52954">
    <property type="entry name" value="Class II aaRS ABD-related"/>
    <property type="match status" value="1"/>
</dbReference>
<name>A0A1J4U3J8_9BACT</name>
<keyword evidence="9 13" id="KW-0694">RNA-binding</keyword>
<sequence length="587" mass="68017">MQHQNKDNLSALRHSAEHVLMQAMIKLYPDIKMAMGPATDEGFYFDFDLEQKISLDDFLKIEDEMQKIIKDDLPFCKKELTICDAKKLFSGNEYKQEWLCEIKKRGEKATVFYTGDEFVDLCAGPHVKSTGVIGAFKLTKVAGAYWHGDEKNKMLQRIYGVAFEKENELKEYLLLLKEAGKRDHRKIGAEQELFIIDDEVGQGLILWLPKGATLYNITKNFAYETYLRQGYDPVITPHIASTKLWSRSGHMNFYKESLYPAFNVEDEEYMLKPMNCPLHVRMYKNKKRSYRDLPIRWTEMGTVYRYERSGTLHGLTRVRGFTQDDAHIICAQEQLEEELKKAFELTLYILNSFGFQSKNIRIDLSARDPKNKDKFAGNDKDWARAEKILQNIVKTAGFDIKNDIGGAVFYGPKIDIKVKDAIGRPWQLSTIQFDFNLPMRFEMAYQGSDGKEHTPFMIHRALLGSLERFLGVLIEHYAGAFPLWLSPVQLSIISVGESHQKHCQKLAQEFKDKNLRIEVLDDNETVGNKIRKAISQKIPYMLVIGDKEINSDKLHIRKRGNNNIIEMSKQKFFNKIEQIIKNKSEEL</sequence>
<dbReference type="InterPro" id="IPR004154">
    <property type="entry name" value="Anticodon-bd"/>
</dbReference>
<keyword evidence="10 13" id="KW-0648">Protein biosynthesis</keyword>
<evidence type="ECO:0000256" key="13">
    <source>
        <dbReference type="HAMAP-Rule" id="MF_00184"/>
    </source>
</evidence>
<keyword evidence="8 13" id="KW-0067">ATP-binding</keyword>
<evidence type="ECO:0000256" key="11">
    <source>
        <dbReference type="ARBA" id="ARBA00023146"/>
    </source>
</evidence>
<dbReference type="GO" id="GO:0046872">
    <property type="term" value="F:metal ion binding"/>
    <property type="evidence" value="ECO:0007669"/>
    <property type="project" value="UniProtKB-KW"/>
</dbReference>
<feature type="domain" description="Aminoacyl-transfer RNA synthetases class-II family profile" evidence="14">
    <location>
        <begin position="185"/>
        <end position="482"/>
    </location>
</feature>
<dbReference type="Pfam" id="PF07973">
    <property type="entry name" value="tRNA_SAD"/>
    <property type="match status" value="1"/>
</dbReference>
<dbReference type="PRINTS" id="PR01047">
    <property type="entry name" value="TRNASYNTHTHR"/>
</dbReference>
<dbReference type="SUPFAM" id="SSF55186">
    <property type="entry name" value="ThrRS/AlaRS common domain"/>
    <property type="match status" value="1"/>
</dbReference>
<dbReference type="CDD" id="cd00771">
    <property type="entry name" value="ThrRS_core"/>
    <property type="match status" value="1"/>
</dbReference>